<evidence type="ECO:0000313" key="3">
    <source>
        <dbReference type="EMBL" id="QBF45096.1"/>
    </source>
</evidence>
<dbReference type="KEGG" id="jli:EXU32_01725"/>
<evidence type="ECO:0000259" key="2">
    <source>
        <dbReference type="Pfam" id="PF14219"/>
    </source>
</evidence>
<dbReference type="Proteomes" id="UP000290408">
    <property type="component" value="Chromosome"/>
</dbReference>
<keyword evidence="1" id="KW-0472">Membrane</keyword>
<feature type="domain" description="DUF4328" evidence="2">
    <location>
        <begin position="69"/>
        <end position="207"/>
    </location>
</feature>
<feature type="transmembrane region" description="Helical" evidence="1">
    <location>
        <begin position="150"/>
        <end position="167"/>
    </location>
</feature>
<keyword evidence="1" id="KW-1133">Transmembrane helix</keyword>
<dbReference type="AlphaFoldDB" id="A0A4P6MQU2"/>
<proteinExistence type="predicted"/>
<dbReference type="InterPro" id="IPR025565">
    <property type="entry name" value="DUF4328"/>
</dbReference>
<keyword evidence="4" id="KW-1185">Reference proteome</keyword>
<keyword evidence="1" id="KW-0812">Transmembrane</keyword>
<organism evidence="3 4">
    <name type="scientific">Janibacter limosus</name>
    <dbReference type="NCBI Taxonomy" id="53458"/>
    <lineage>
        <taxon>Bacteria</taxon>
        <taxon>Bacillati</taxon>
        <taxon>Actinomycetota</taxon>
        <taxon>Actinomycetes</taxon>
        <taxon>Micrococcales</taxon>
        <taxon>Intrasporangiaceae</taxon>
        <taxon>Janibacter</taxon>
    </lineage>
</organism>
<feature type="transmembrane region" description="Helical" evidence="1">
    <location>
        <begin position="68"/>
        <end position="93"/>
    </location>
</feature>
<name>A0A4P6MQU2_9MICO</name>
<gene>
    <name evidence="3" type="ORF">EXU32_01725</name>
</gene>
<dbReference type="RefSeq" id="WP_130628341.1">
    <property type="nucleotide sequence ID" value="NZ_CP036164.1"/>
</dbReference>
<dbReference type="EMBL" id="CP036164">
    <property type="protein sequence ID" value="QBF45096.1"/>
    <property type="molecule type" value="Genomic_DNA"/>
</dbReference>
<protein>
    <submittedName>
        <fullName evidence="3">DUF4328 domain-containing protein</fullName>
    </submittedName>
</protein>
<sequence length="232" mass="24466">MSQIASAPATTSNPPLPVTAPVLSARLAVGTAVGWTVVALVTAVVAVVTKGEMQAYVEGTGDASRGFVILTVLGGAQIVLMICAWLAGSIWLLGVRGVARAVDPRYPYRRSDVWAVLGWVVPIVNLWFPLQVVSDSLSAMRGASPRRLLTVWWTAWLVAIVLGNASSRMGGDLMTPDQIGSWVLGTCIAALLLLVALPTWWAVVARVSRDAHRAVHTPTPSAAQTPPATSAR</sequence>
<feature type="transmembrane region" description="Helical" evidence="1">
    <location>
        <begin position="113"/>
        <end position="130"/>
    </location>
</feature>
<feature type="transmembrane region" description="Helical" evidence="1">
    <location>
        <begin position="27"/>
        <end position="48"/>
    </location>
</feature>
<reference evidence="3 4" key="1">
    <citation type="submission" date="2019-02" db="EMBL/GenBank/DDBJ databases">
        <title>Genomic data mining of an Antarctic deep-sea actinobacterium, Janibacterlimosus P3-3-X1.</title>
        <authorList>
            <person name="Liao L."/>
            <person name="Chen B."/>
        </authorList>
    </citation>
    <scope>NUCLEOTIDE SEQUENCE [LARGE SCALE GENOMIC DNA]</scope>
    <source>
        <strain evidence="3 4">P3-3-X1</strain>
    </source>
</reference>
<evidence type="ECO:0000313" key="4">
    <source>
        <dbReference type="Proteomes" id="UP000290408"/>
    </source>
</evidence>
<evidence type="ECO:0000256" key="1">
    <source>
        <dbReference type="SAM" id="Phobius"/>
    </source>
</evidence>
<dbReference type="OrthoDB" id="4174975at2"/>
<accession>A0A4P6MQU2</accession>
<feature type="transmembrane region" description="Helical" evidence="1">
    <location>
        <begin position="179"/>
        <end position="203"/>
    </location>
</feature>
<dbReference type="Pfam" id="PF14219">
    <property type="entry name" value="DUF4328"/>
    <property type="match status" value="1"/>
</dbReference>